<gene>
    <name evidence="1" type="ORF">JWS04_11400</name>
</gene>
<dbReference type="EMBL" id="JAGIKT010000021">
    <property type="protein sequence ID" value="MBP0111678.1"/>
    <property type="molecule type" value="Genomic_DNA"/>
</dbReference>
<sequence>MKAPPQIEFVDRADAKALVDVAAGLRASSIASNLRPGRAELSKPDLPTTPEAFAGFFANKVRVAAAG</sequence>
<reference evidence="1 2" key="1">
    <citation type="submission" date="2021-03" db="EMBL/GenBank/DDBJ databases">
        <title>Genome Sequence of Bradyrhizobium vignae strain ISRA400.</title>
        <authorList>
            <person name="Tisa L.S."/>
            <person name="Svistoonoff S."/>
            <person name="Hocher V."/>
            <person name="Fall S."/>
            <person name="Zaiya A."/>
            <person name="Naing D."/>
            <person name="Niang N."/>
            <person name="Diouf A."/>
            <person name="Dasylva M.C."/>
            <person name="Toure O."/>
            <person name="Gueye M."/>
            <person name="Gully D."/>
            <person name="Tisseyre P."/>
            <person name="Simpson S."/>
            <person name="Morris K."/>
            <person name="Thomas W.K."/>
        </authorList>
    </citation>
    <scope>NUCLEOTIDE SEQUENCE [LARGE SCALE GENOMIC DNA]</scope>
    <source>
        <strain evidence="1 2">ISRA400</strain>
    </source>
</reference>
<evidence type="ECO:0000313" key="2">
    <source>
        <dbReference type="Proteomes" id="UP000669317"/>
    </source>
</evidence>
<accession>A0ABS3ZU38</accession>
<dbReference type="RefSeq" id="WP_122405478.1">
    <property type="nucleotide sequence ID" value="NZ_JAGIKT010000021.1"/>
</dbReference>
<evidence type="ECO:0000313" key="1">
    <source>
        <dbReference type="EMBL" id="MBP0111678.1"/>
    </source>
</evidence>
<keyword evidence="2" id="KW-1185">Reference proteome</keyword>
<name>A0ABS3ZU38_9BRAD</name>
<organism evidence="1 2">
    <name type="scientific">Bradyrhizobium vignae</name>
    <dbReference type="NCBI Taxonomy" id="1549949"/>
    <lineage>
        <taxon>Bacteria</taxon>
        <taxon>Pseudomonadati</taxon>
        <taxon>Pseudomonadota</taxon>
        <taxon>Alphaproteobacteria</taxon>
        <taxon>Hyphomicrobiales</taxon>
        <taxon>Nitrobacteraceae</taxon>
        <taxon>Bradyrhizobium</taxon>
    </lineage>
</organism>
<dbReference type="Proteomes" id="UP000669317">
    <property type="component" value="Unassembled WGS sequence"/>
</dbReference>
<comment type="caution">
    <text evidence="1">The sequence shown here is derived from an EMBL/GenBank/DDBJ whole genome shotgun (WGS) entry which is preliminary data.</text>
</comment>
<proteinExistence type="predicted"/>
<protein>
    <submittedName>
        <fullName evidence="1">Uncharacterized protein</fullName>
    </submittedName>
</protein>